<proteinExistence type="predicted"/>
<organism evidence="1 2">
    <name type="scientific">Candidatus Gallionella acididurans</name>
    <dbReference type="NCBI Taxonomy" id="1796491"/>
    <lineage>
        <taxon>Bacteria</taxon>
        <taxon>Pseudomonadati</taxon>
        <taxon>Pseudomonadota</taxon>
        <taxon>Betaproteobacteria</taxon>
        <taxon>Nitrosomonadales</taxon>
        <taxon>Gallionellaceae</taxon>
        <taxon>Gallionella</taxon>
    </lineage>
</organism>
<name>A0A139BSP1_9PROT</name>
<dbReference type="Proteomes" id="UP000070578">
    <property type="component" value="Unassembled WGS sequence"/>
</dbReference>
<sequence>MNFLRDIPPLRSIPYALDAALYNHVRLALLRIGNPLELELEKLGIDMVLEKACWVGYHEQQISLPLIAWEGFDSGRSALDTPVGCTMHLYHQHSWLQMPKILTAMDEELQLRLTTK</sequence>
<dbReference type="EMBL" id="LSLI01000054">
    <property type="protein sequence ID" value="KXS31833.1"/>
    <property type="molecule type" value="Genomic_DNA"/>
</dbReference>
<evidence type="ECO:0000313" key="2">
    <source>
        <dbReference type="Proteomes" id="UP000070578"/>
    </source>
</evidence>
<evidence type="ECO:0000313" key="1">
    <source>
        <dbReference type="EMBL" id="KXS31833.1"/>
    </source>
</evidence>
<reference evidence="1 2" key="1">
    <citation type="submission" date="2016-02" db="EMBL/GenBank/DDBJ databases">
        <authorList>
            <person name="Wen L."/>
            <person name="He K."/>
            <person name="Yang H."/>
        </authorList>
    </citation>
    <scope>NUCLEOTIDE SEQUENCE [LARGE SCALE GENOMIC DNA]</scope>
    <source>
        <strain evidence="1">ShG14-8</strain>
    </source>
</reference>
<dbReference type="AlphaFoldDB" id="A0A139BSP1"/>
<protein>
    <submittedName>
        <fullName evidence="1">Uncharacterized protein</fullName>
    </submittedName>
</protein>
<gene>
    <name evidence="1" type="ORF">AWT59_2049</name>
</gene>
<comment type="caution">
    <text evidence="1">The sequence shown here is derived from an EMBL/GenBank/DDBJ whole genome shotgun (WGS) entry which is preliminary data.</text>
</comment>
<reference evidence="1 2" key="2">
    <citation type="submission" date="2016-03" db="EMBL/GenBank/DDBJ databases">
        <title>New uncultured bacterium of the family Gallionellaceae from acid mine drainage: description and reconstruction of genome based on metagenomic analysis of microbial community.</title>
        <authorList>
            <person name="Kadnikov V."/>
            <person name="Ivasenko D."/>
            <person name="Beletsky A."/>
            <person name="Mardanov A."/>
            <person name="Danilova E."/>
            <person name="Pimenov N."/>
            <person name="Karnachuk O."/>
            <person name="Ravin N."/>
        </authorList>
    </citation>
    <scope>NUCLEOTIDE SEQUENCE [LARGE SCALE GENOMIC DNA]</scope>
    <source>
        <strain evidence="1">ShG14-8</strain>
    </source>
</reference>
<accession>A0A139BSP1</accession>